<evidence type="ECO:0000256" key="8">
    <source>
        <dbReference type="ARBA" id="ARBA00067801"/>
    </source>
</evidence>
<dbReference type="OMA" id="FSHINSW"/>
<dbReference type="GO" id="GO:0030139">
    <property type="term" value="C:endocytic vesicle"/>
    <property type="evidence" value="ECO:0007669"/>
    <property type="project" value="UniProtKB-ARBA"/>
</dbReference>
<gene>
    <name evidence="9" type="ORF">PPERSA_12375</name>
</gene>
<organism evidence="9 10">
    <name type="scientific">Pseudocohnilembus persalinus</name>
    <name type="common">Ciliate</name>
    <dbReference type="NCBI Taxonomy" id="266149"/>
    <lineage>
        <taxon>Eukaryota</taxon>
        <taxon>Sar</taxon>
        <taxon>Alveolata</taxon>
        <taxon>Ciliophora</taxon>
        <taxon>Intramacronucleata</taxon>
        <taxon>Oligohymenophorea</taxon>
        <taxon>Scuticociliatia</taxon>
        <taxon>Philasterida</taxon>
        <taxon>Pseudocohnilembidae</taxon>
        <taxon>Pseudocohnilembus</taxon>
    </lineage>
</organism>
<dbReference type="GO" id="GO:0002682">
    <property type="term" value="P:regulation of immune system process"/>
    <property type="evidence" value="ECO:0007669"/>
    <property type="project" value="UniProtKB-ARBA"/>
</dbReference>
<dbReference type="InterPro" id="IPR005225">
    <property type="entry name" value="Small_GTP-bd"/>
</dbReference>
<dbReference type="GO" id="GO:0005770">
    <property type="term" value="C:late endosome"/>
    <property type="evidence" value="ECO:0007669"/>
    <property type="project" value="UniProtKB-ARBA"/>
</dbReference>
<evidence type="ECO:0000256" key="6">
    <source>
        <dbReference type="ARBA" id="ARBA00023288"/>
    </source>
</evidence>
<dbReference type="GO" id="GO:0015031">
    <property type="term" value="P:protein transport"/>
    <property type="evidence" value="ECO:0007669"/>
    <property type="project" value="UniProtKB-KW"/>
</dbReference>
<keyword evidence="2" id="KW-0813">Transport</keyword>
<dbReference type="PANTHER" id="PTHR47981:SF20">
    <property type="entry name" value="RAS-RELATED PROTEIN RAB-7A"/>
    <property type="match status" value="1"/>
</dbReference>
<keyword evidence="4" id="KW-0653">Protein transport</keyword>
<keyword evidence="7" id="KW-0636">Prenylation</keyword>
<evidence type="ECO:0000313" key="10">
    <source>
        <dbReference type="Proteomes" id="UP000054937"/>
    </source>
</evidence>
<keyword evidence="10" id="KW-1185">Reference proteome</keyword>
<proteinExistence type="inferred from homology"/>
<accession>A0A0V0QFY3</accession>
<keyword evidence="3" id="KW-0547">Nucleotide-binding</keyword>
<comment type="caution">
    <text evidence="9">The sequence shown here is derived from an EMBL/GenBank/DDBJ whole genome shotgun (WGS) entry which is preliminary data.</text>
</comment>
<dbReference type="EMBL" id="LDAU01000177">
    <property type="protein sequence ID" value="KRX01095.1"/>
    <property type="molecule type" value="Genomic_DNA"/>
</dbReference>
<dbReference type="NCBIfam" id="TIGR00231">
    <property type="entry name" value="small_GTP"/>
    <property type="match status" value="1"/>
</dbReference>
<dbReference type="Pfam" id="PF00071">
    <property type="entry name" value="Ras"/>
    <property type="match status" value="1"/>
</dbReference>
<dbReference type="SMART" id="SM00173">
    <property type="entry name" value="RAS"/>
    <property type="match status" value="1"/>
</dbReference>
<dbReference type="PROSITE" id="PS51420">
    <property type="entry name" value="RHO"/>
    <property type="match status" value="1"/>
</dbReference>
<dbReference type="PROSITE" id="PS51417">
    <property type="entry name" value="ARF"/>
    <property type="match status" value="1"/>
</dbReference>
<evidence type="ECO:0000256" key="4">
    <source>
        <dbReference type="ARBA" id="ARBA00022927"/>
    </source>
</evidence>
<dbReference type="SMART" id="SM00174">
    <property type="entry name" value="RHO"/>
    <property type="match status" value="1"/>
</dbReference>
<protein>
    <recommendedName>
        <fullName evidence="8">Ras-related protein Rab-7b</fullName>
    </recommendedName>
</protein>
<dbReference type="PROSITE" id="PS51419">
    <property type="entry name" value="RAB"/>
    <property type="match status" value="1"/>
</dbReference>
<keyword evidence="5" id="KW-0342">GTP-binding</keyword>
<dbReference type="GO" id="GO:0005525">
    <property type="term" value="F:GTP binding"/>
    <property type="evidence" value="ECO:0007669"/>
    <property type="project" value="UniProtKB-KW"/>
</dbReference>
<dbReference type="OrthoDB" id="299383at2759"/>
<dbReference type="FunFam" id="3.40.50.300:FF:000751">
    <property type="entry name" value="Rab family GTPase, putative"/>
    <property type="match status" value="1"/>
</dbReference>
<dbReference type="AlphaFoldDB" id="A0A0V0QFY3"/>
<dbReference type="PRINTS" id="PR00449">
    <property type="entry name" value="RASTRNSFRMNG"/>
</dbReference>
<evidence type="ECO:0000256" key="3">
    <source>
        <dbReference type="ARBA" id="ARBA00022741"/>
    </source>
</evidence>
<keyword evidence="6" id="KW-0449">Lipoprotein</keyword>
<reference evidence="9 10" key="1">
    <citation type="journal article" date="2015" name="Sci. Rep.">
        <title>Genome of the facultative scuticociliatosis pathogen Pseudocohnilembus persalinus provides insight into its virulence through horizontal gene transfer.</title>
        <authorList>
            <person name="Xiong J."/>
            <person name="Wang G."/>
            <person name="Cheng J."/>
            <person name="Tian M."/>
            <person name="Pan X."/>
            <person name="Warren A."/>
            <person name="Jiang C."/>
            <person name="Yuan D."/>
            <person name="Miao W."/>
        </authorList>
    </citation>
    <scope>NUCLEOTIDE SEQUENCE [LARGE SCALE GENOMIC DNA]</scope>
    <source>
        <strain evidence="9">36N120E</strain>
    </source>
</reference>
<dbReference type="SUPFAM" id="SSF52540">
    <property type="entry name" value="P-loop containing nucleoside triphosphate hydrolases"/>
    <property type="match status" value="1"/>
</dbReference>
<dbReference type="InterPro" id="IPR027417">
    <property type="entry name" value="P-loop_NTPase"/>
</dbReference>
<dbReference type="GO" id="GO:0003924">
    <property type="term" value="F:GTPase activity"/>
    <property type="evidence" value="ECO:0007669"/>
    <property type="project" value="InterPro"/>
</dbReference>
<dbReference type="InterPro" id="IPR001806">
    <property type="entry name" value="Small_GTPase"/>
</dbReference>
<name>A0A0V0QFY3_PSEPJ</name>
<dbReference type="CDD" id="cd01862">
    <property type="entry name" value="Rab7"/>
    <property type="match status" value="1"/>
</dbReference>
<comment type="similarity">
    <text evidence="1">Belongs to the small GTPase superfamily. Rab family.</text>
</comment>
<evidence type="ECO:0000256" key="1">
    <source>
        <dbReference type="ARBA" id="ARBA00006270"/>
    </source>
</evidence>
<dbReference type="PANTHER" id="PTHR47981">
    <property type="entry name" value="RAB FAMILY"/>
    <property type="match status" value="1"/>
</dbReference>
<evidence type="ECO:0000256" key="5">
    <source>
        <dbReference type="ARBA" id="ARBA00023134"/>
    </source>
</evidence>
<dbReference type="Gene3D" id="3.40.50.300">
    <property type="entry name" value="P-loop containing nucleotide triphosphate hydrolases"/>
    <property type="match status" value="1"/>
</dbReference>
<dbReference type="InParanoid" id="A0A0V0QFY3"/>
<keyword evidence="9" id="KW-0378">Hydrolase</keyword>
<evidence type="ECO:0000313" key="9">
    <source>
        <dbReference type="EMBL" id="KRX01095.1"/>
    </source>
</evidence>
<evidence type="ECO:0000256" key="7">
    <source>
        <dbReference type="ARBA" id="ARBA00023289"/>
    </source>
</evidence>
<dbReference type="Proteomes" id="UP000054937">
    <property type="component" value="Unassembled WGS sequence"/>
</dbReference>
<dbReference type="SMART" id="SM00175">
    <property type="entry name" value="RAB"/>
    <property type="match status" value="1"/>
</dbReference>
<evidence type="ECO:0000256" key="2">
    <source>
        <dbReference type="ARBA" id="ARBA00022448"/>
    </source>
</evidence>
<dbReference type="FunCoup" id="A0A0V0QFY3">
    <property type="interactions" value="355"/>
</dbReference>
<dbReference type="GO" id="GO:0005764">
    <property type="term" value="C:lysosome"/>
    <property type="evidence" value="ECO:0007669"/>
    <property type="project" value="UniProtKB-ARBA"/>
</dbReference>
<dbReference type="SMART" id="SM00176">
    <property type="entry name" value="RAN"/>
    <property type="match status" value="1"/>
</dbReference>
<sequence length="200" mass="22657">MYKILILGDSGVGKTSLLNQYVKQKFTQQYRATVGADFMSKEVVVDDKQISLQIWDTAGQDRFQTLGASFYRGTECCVLVYDITDPKSFEDLDEWRREFLTQGNPTDPDVFPFVVIGNKCDRVDQKKVELSQVEQWCKTVGKQTIPNFECSAKENIGVDAAFQEIARAAASQEKEEIFVPETIVLKQNTAQKKKKKDGCC</sequence>
<dbReference type="PROSITE" id="PS51421">
    <property type="entry name" value="RAS"/>
    <property type="match status" value="1"/>
</dbReference>